<proteinExistence type="predicted"/>
<reference evidence="3" key="1">
    <citation type="submission" date="2017-02" db="UniProtKB">
        <authorList>
            <consortium name="WormBaseParasite"/>
        </authorList>
    </citation>
    <scope>IDENTIFICATION</scope>
</reference>
<protein>
    <submittedName>
        <fullName evidence="3">Uncharacterized protein</fullName>
    </submittedName>
</protein>
<dbReference type="WBParaSite" id="PTRK_0000317600.1">
    <property type="protein sequence ID" value="PTRK_0000317600.1"/>
    <property type="gene ID" value="PTRK_0000317600"/>
</dbReference>
<keyword evidence="1" id="KW-0175">Coiled coil</keyword>
<accession>A0A0N4Z7M4</accession>
<evidence type="ECO:0000313" key="3">
    <source>
        <dbReference type="WBParaSite" id="PTRK_0000317600.1"/>
    </source>
</evidence>
<dbReference type="Proteomes" id="UP000038045">
    <property type="component" value="Unplaced"/>
</dbReference>
<keyword evidence="2" id="KW-1185">Reference proteome</keyword>
<name>A0A0N4Z7M4_PARTI</name>
<organism evidence="2 3">
    <name type="scientific">Parastrongyloides trichosuri</name>
    <name type="common">Possum-specific nematode worm</name>
    <dbReference type="NCBI Taxonomy" id="131310"/>
    <lineage>
        <taxon>Eukaryota</taxon>
        <taxon>Metazoa</taxon>
        <taxon>Ecdysozoa</taxon>
        <taxon>Nematoda</taxon>
        <taxon>Chromadorea</taxon>
        <taxon>Rhabditida</taxon>
        <taxon>Tylenchina</taxon>
        <taxon>Panagrolaimomorpha</taxon>
        <taxon>Strongyloidoidea</taxon>
        <taxon>Strongyloididae</taxon>
        <taxon>Parastrongyloides</taxon>
    </lineage>
</organism>
<evidence type="ECO:0000313" key="2">
    <source>
        <dbReference type="Proteomes" id="UP000038045"/>
    </source>
</evidence>
<dbReference type="AlphaFoldDB" id="A0A0N4Z7M4"/>
<evidence type="ECO:0000256" key="1">
    <source>
        <dbReference type="SAM" id="Coils"/>
    </source>
</evidence>
<sequence>MEEKNHKILDGISSLTEIASLGETDSNFFMEVKEYSVKRTFDIQEPSFTIIINDLNYNISVTGGKFDEILSLERMQKNIKNTSKINLENSSTIIIFINELPIIEKLDKILDLSKNIAVFIEFLFENYFNATSLHLIYSSSASCPGLPLHILRLIESDRIKTLEGITINNIISYAASISLETYNILAGLPNLKEYSMNIISSTIRHPKMERKLTTFFHYLKQKNDCILKEKKEFMKTQSETAQQRFKEYMNERNKTLEEAYSVLDNKIKSLSKNARMLVTKIYNLHKKESLSLKQKYKEGHKLISNSLYGDVEEASPYIQSGFFAKNFGGEFGITFNDYPLSSIYPPASAYYV</sequence>
<feature type="coiled-coil region" evidence="1">
    <location>
        <begin position="231"/>
        <end position="273"/>
    </location>
</feature>